<evidence type="ECO:0000313" key="4">
    <source>
        <dbReference type="EMBL" id="MPN26564.1"/>
    </source>
</evidence>
<protein>
    <submittedName>
        <fullName evidence="4">Spermine/spermidine acetyltransferase</fullName>
        <ecNumber evidence="4">2.3.1.57</ecNumber>
    </submittedName>
</protein>
<reference evidence="4" key="1">
    <citation type="submission" date="2019-08" db="EMBL/GenBank/DDBJ databases">
        <authorList>
            <person name="Kucharzyk K."/>
            <person name="Murdoch R.W."/>
            <person name="Higgins S."/>
            <person name="Loffler F."/>
        </authorList>
    </citation>
    <scope>NUCLEOTIDE SEQUENCE</scope>
</reference>
<dbReference type="AlphaFoldDB" id="A0A645GRF1"/>
<comment type="caution">
    <text evidence="4">The sequence shown here is derived from an EMBL/GenBank/DDBJ whole genome shotgun (WGS) entry which is preliminary data.</text>
</comment>
<keyword evidence="1 4" id="KW-0808">Transferase</keyword>
<evidence type="ECO:0000256" key="1">
    <source>
        <dbReference type="ARBA" id="ARBA00022679"/>
    </source>
</evidence>
<dbReference type="InterPro" id="IPR000182">
    <property type="entry name" value="GNAT_dom"/>
</dbReference>
<dbReference type="SUPFAM" id="SSF55729">
    <property type="entry name" value="Acyl-CoA N-acyltransferases (Nat)"/>
    <property type="match status" value="1"/>
</dbReference>
<dbReference type="CDD" id="cd04301">
    <property type="entry name" value="NAT_SF"/>
    <property type="match status" value="1"/>
</dbReference>
<evidence type="ECO:0000259" key="3">
    <source>
        <dbReference type="PROSITE" id="PS51186"/>
    </source>
</evidence>
<dbReference type="Pfam" id="PF00583">
    <property type="entry name" value="Acetyltransf_1"/>
    <property type="match status" value="1"/>
</dbReference>
<keyword evidence="2 4" id="KW-0012">Acyltransferase</keyword>
<name>A0A645GRF1_9ZZZZ</name>
<dbReference type="PROSITE" id="PS51186">
    <property type="entry name" value="GNAT"/>
    <property type="match status" value="1"/>
</dbReference>
<evidence type="ECO:0000256" key="2">
    <source>
        <dbReference type="ARBA" id="ARBA00023315"/>
    </source>
</evidence>
<dbReference type="GO" id="GO:0004145">
    <property type="term" value="F:diamine N-acetyltransferase activity"/>
    <property type="evidence" value="ECO:0007669"/>
    <property type="project" value="UniProtKB-EC"/>
</dbReference>
<gene>
    <name evidence="4" type="primary">bltD_7</name>
    <name evidence="4" type="ORF">SDC9_173989</name>
</gene>
<dbReference type="InterPro" id="IPR050680">
    <property type="entry name" value="YpeA/RimI_acetyltransf"/>
</dbReference>
<dbReference type="InterPro" id="IPR016181">
    <property type="entry name" value="Acyl_CoA_acyltransferase"/>
</dbReference>
<dbReference type="PANTHER" id="PTHR43420">
    <property type="entry name" value="ACETYLTRANSFERASE"/>
    <property type="match status" value="1"/>
</dbReference>
<feature type="domain" description="N-acetyltransferase" evidence="3">
    <location>
        <begin position="7"/>
        <end position="150"/>
    </location>
</feature>
<dbReference type="PANTHER" id="PTHR43420:SF47">
    <property type="entry name" value="N-ACETYLTRANSFERASE DOMAIN-CONTAINING PROTEIN"/>
    <property type="match status" value="1"/>
</dbReference>
<organism evidence="4">
    <name type="scientific">bioreactor metagenome</name>
    <dbReference type="NCBI Taxonomy" id="1076179"/>
    <lineage>
        <taxon>unclassified sequences</taxon>
        <taxon>metagenomes</taxon>
        <taxon>ecological metagenomes</taxon>
    </lineage>
</organism>
<accession>A0A645GRF1</accession>
<dbReference type="Gene3D" id="3.40.630.30">
    <property type="match status" value="1"/>
</dbReference>
<dbReference type="EMBL" id="VSSQ01076132">
    <property type="protein sequence ID" value="MPN26564.1"/>
    <property type="molecule type" value="Genomic_DNA"/>
</dbReference>
<sequence length="150" mass="17653">MTKIEFINAKDFREEALKLHISENQKGTIETVEECLNEADELELWRPILISIDNVYVGFAMFGLWIYEGDHGRLWLDRFFIDEHHQGKGLAKLVLPILLEKLYNDYAVDEIFLSVYETNELAIHLYEKLGFKFNGELDINNERVMVKSRN</sequence>
<proteinExistence type="predicted"/>
<dbReference type="EC" id="2.3.1.57" evidence="4"/>